<evidence type="ECO:0000313" key="2">
    <source>
        <dbReference type="EMBL" id="PIA89107.1"/>
    </source>
</evidence>
<sequence length="485" mass="50771">MSAIGLFNTKPPPTVLVFGRRTLSTAPFAASSVHIVMWHLLLVAAGFGTAAAQAVQPCDVRDYSFAYCLPTNDGLGPGNFGTFPPNGNTLDACAEYCKVDRYPYFLYGSIDQGVPYCYCSPSILSVDPVDPARCNQPCPGNPTEICRGEGVGSLYVNNCFEPNPNTAVVGPFGYIGCFDGVVEDTLLDLLGPIVNAGESASLEQCRSKCSGELFVNVGYFAIQRSDSSGSPGARCACGEELNPERYEAADSRCTAPCPSGGGFCGNPTNGVNVYSQSAAPFVAASRSCTSLVTTSTTTPAELIGTETATSTTTTTVDQPAVTSTCATSTATATQASTVTASTTVTVAKPKTSTCYRTVTRTITSTCRPPKTRYARDSDHVSIFARQNADVGTCTVSNGEVTTSTISFFVTTSTTTATITATRPADVICNTATSTITVTNPTTTTTTATVTKKGKTITTTKKKTVTATKYPRHAPTCKKKKSAGYY</sequence>
<organism evidence="2 4">
    <name type="scientific">Cercospora beticola</name>
    <name type="common">Sugarbeet leaf spot fungus</name>
    <dbReference type="NCBI Taxonomy" id="122368"/>
    <lineage>
        <taxon>Eukaryota</taxon>
        <taxon>Fungi</taxon>
        <taxon>Dikarya</taxon>
        <taxon>Ascomycota</taxon>
        <taxon>Pezizomycotina</taxon>
        <taxon>Dothideomycetes</taxon>
        <taxon>Dothideomycetidae</taxon>
        <taxon>Mycosphaerellales</taxon>
        <taxon>Mycosphaerellaceae</taxon>
        <taxon>Cercospora</taxon>
    </lineage>
</organism>
<protein>
    <recommendedName>
        <fullName evidence="1">WSC domain-containing protein</fullName>
    </recommendedName>
</protein>
<dbReference type="OrthoDB" id="2019572at2759"/>
<name>A0A2G5H999_CERBT</name>
<keyword evidence="5" id="KW-1185">Reference proteome</keyword>
<reference evidence="3 5" key="2">
    <citation type="submission" date="2023-09" db="EMBL/GenBank/DDBJ databases">
        <title>Complete-Gapless Cercospora beticola genome.</title>
        <authorList>
            <person name="Wyatt N.A."/>
            <person name="Spanner R.E."/>
            <person name="Bolton M.D."/>
        </authorList>
    </citation>
    <scope>NUCLEOTIDE SEQUENCE [LARGE SCALE GENOMIC DNA]</scope>
    <source>
        <strain evidence="3">Cb09-40</strain>
    </source>
</reference>
<evidence type="ECO:0000313" key="4">
    <source>
        <dbReference type="Proteomes" id="UP000230605"/>
    </source>
</evidence>
<reference evidence="2 4" key="1">
    <citation type="submission" date="2015-10" db="EMBL/GenBank/DDBJ databases">
        <title>The cercosporin biosynthetic gene cluster was horizontally transferred to several fungal lineages and shown to be expanded in Cercospora beticola based on microsynteny with recipient genomes.</title>
        <authorList>
            <person name="De Jonge R."/>
            <person name="Ebert M.K."/>
            <person name="Suttle J.C."/>
            <person name="Jurick Ii W.M."/>
            <person name="Secor G.A."/>
            <person name="Thomma B.P."/>
            <person name="Van De Peer Y."/>
            <person name="Bolton M.D."/>
        </authorList>
    </citation>
    <scope>NUCLEOTIDE SEQUENCE [LARGE SCALE GENOMIC DNA]</scope>
    <source>
        <strain evidence="2 4">09-40</strain>
    </source>
</reference>
<gene>
    <name evidence="2" type="ORF">CB0940_06713</name>
    <name evidence="3" type="ORF">RHO25_007248</name>
</gene>
<dbReference type="Proteomes" id="UP000230605">
    <property type="component" value="Chromosome 5"/>
</dbReference>
<dbReference type="PROSITE" id="PS51212">
    <property type="entry name" value="WSC"/>
    <property type="match status" value="2"/>
</dbReference>
<dbReference type="Proteomes" id="UP001302367">
    <property type="component" value="Chromosome 5"/>
</dbReference>
<proteinExistence type="predicted"/>
<dbReference type="EMBL" id="CP134188">
    <property type="protein sequence ID" value="WPB02612.1"/>
    <property type="molecule type" value="Genomic_DNA"/>
</dbReference>
<dbReference type="AlphaFoldDB" id="A0A2G5H999"/>
<evidence type="ECO:0000259" key="1">
    <source>
        <dbReference type="PROSITE" id="PS51212"/>
    </source>
</evidence>
<feature type="domain" description="WSC" evidence="1">
    <location>
        <begin position="62"/>
        <end position="158"/>
    </location>
</feature>
<accession>A0A2G5H999</accession>
<evidence type="ECO:0000313" key="3">
    <source>
        <dbReference type="EMBL" id="WPB02612.1"/>
    </source>
</evidence>
<dbReference type="InterPro" id="IPR002889">
    <property type="entry name" value="WSC_carb-bd"/>
</dbReference>
<dbReference type="Pfam" id="PF01822">
    <property type="entry name" value="WSC"/>
    <property type="match status" value="1"/>
</dbReference>
<dbReference type="EMBL" id="LKMD01000108">
    <property type="protein sequence ID" value="PIA89107.1"/>
    <property type="molecule type" value="Genomic_DNA"/>
</dbReference>
<feature type="domain" description="WSC" evidence="1">
    <location>
        <begin position="171"/>
        <end position="277"/>
    </location>
</feature>
<evidence type="ECO:0000313" key="5">
    <source>
        <dbReference type="Proteomes" id="UP001302367"/>
    </source>
</evidence>